<evidence type="ECO:0000256" key="2">
    <source>
        <dbReference type="ARBA" id="ARBA00023002"/>
    </source>
</evidence>
<dbReference type="GO" id="GO:0046872">
    <property type="term" value="F:metal ion binding"/>
    <property type="evidence" value="ECO:0007669"/>
    <property type="project" value="UniProtKB-KW"/>
</dbReference>
<evidence type="ECO:0000313" key="7">
    <source>
        <dbReference type="Proteomes" id="UP000027920"/>
    </source>
</evidence>
<evidence type="ECO:0000256" key="3">
    <source>
        <dbReference type="SAM" id="SignalP"/>
    </source>
</evidence>
<evidence type="ECO:0000313" key="6">
    <source>
        <dbReference type="EMBL" id="KEF59877.1"/>
    </source>
</evidence>
<dbReference type="GeneID" id="25279654"/>
<evidence type="ECO:0000259" key="5">
    <source>
        <dbReference type="PROSITE" id="PS00498"/>
    </source>
</evidence>
<dbReference type="AlphaFoldDB" id="A0A072PJG5"/>
<dbReference type="EMBL" id="AMGV01000003">
    <property type="protein sequence ID" value="KEF59877.1"/>
    <property type="molecule type" value="Genomic_DNA"/>
</dbReference>
<dbReference type="GO" id="GO:0016491">
    <property type="term" value="F:oxidoreductase activity"/>
    <property type="evidence" value="ECO:0007669"/>
    <property type="project" value="UniProtKB-KW"/>
</dbReference>
<accession>A0A072PJG5</accession>
<dbReference type="PANTHER" id="PTHR11474">
    <property type="entry name" value="TYROSINASE FAMILY MEMBER"/>
    <property type="match status" value="1"/>
</dbReference>
<dbReference type="VEuPathDB" id="FungiDB:A1O9_04725"/>
<feature type="signal peptide" evidence="3">
    <location>
        <begin position="1"/>
        <end position="25"/>
    </location>
</feature>
<dbReference type="InterPro" id="IPR050316">
    <property type="entry name" value="Tyrosinase/Hemocyanin"/>
</dbReference>
<feature type="chain" id="PRO_5001681699" description="Tyrosinase copper-binding domain-containing protein" evidence="3">
    <location>
        <begin position="26"/>
        <end position="363"/>
    </location>
</feature>
<keyword evidence="7" id="KW-1185">Reference proteome</keyword>
<dbReference type="InterPro" id="IPR002227">
    <property type="entry name" value="Tyrosinase_Cu-bd"/>
</dbReference>
<keyword evidence="2" id="KW-0560">Oxidoreductase</keyword>
<dbReference type="InterPro" id="IPR008922">
    <property type="entry name" value="Di-copper_centre_dom_sf"/>
</dbReference>
<keyword evidence="1" id="KW-0479">Metal-binding</keyword>
<dbReference type="Pfam" id="PF00264">
    <property type="entry name" value="Tyrosinase"/>
    <property type="match status" value="1"/>
</dbReference>
<sequence>MVQITHSLALLSSILLTLNQTFASASVVPRSSCKNPRIRKEYGSLSSTEKKAYISAVKCLQSKPSKFPAGVVPGSKSRFDDFAAVHINQTTSIHLDGIFLGWHRQFVWLWETALIQECGYTGAQPYWDWPKWAHNLSASPLFDGSDTSLGGDGYYDGSFDFYVVGVKPDGSLDTVPRGTGGGCVKSGPFKDVMVNLGPFEFTLVFTGLPSTWTQYNPHCLLRDLNQFCSERTNQTYVDAALASATIADFQDALSSATSRLGVHGNGHFALGQSLQDFFASPQDPAFFLHHGQIDRIWYQWQAKDLWVRTYGDNALNGTSTIFNSDATPEVTLATTMDWGILGGEKSLGELMSPSTFDLCYQYR</sequence>
<dbReference type="Proteomes" id="UP000027920">
    <property type="component" value="Unassembled WGS sequence"/>
</dbReference>
<feature type="domain" description="Tyrosinase copper-binding" evidence="5">
    <location>
        <begin position="283"/>
        <end position="294"/>
    </location>
</feature>
<dbReference type="PROSITE" id="PS00497">
    <property type="entry name" value="TYROSINASE_1"/>
    <property type="match status" value="1"/>
</dbReference>
<feature type="domain" description="Tyrosinase copper-binding" evidence="4">
    <location>
        <begin position="94"/>
        <end position="111"/>
    </location>
</feature>
<organism evidence="6 7">
    <name type="scientific">Exophiala aquamarina CBS 119918</name>
    <dbReference type="NCBI Taxonomy" id="1182545"/>
    <lineage>
        <taxon>Eukaryota</taxon>
        <taxon>Fungi</taxon>
        <taxon>Dikarya</taxon>
        <taxon>Ascomycota</taxon>
        <taxon>Pezizomycotina</taxon>
        <taxon>Eurotiomycetes</taxon>
        <taxon>Chaetothyriomycetidae</taxon>
        <taxon>Chaetothyriales</taxon>
        <taxon>Herpotrichiellaceae</taxon>
        <taxon>Exophiala</taxon>
    </lineage>
</organism>
<dbReference type="RefSeq" id="XP_013262467.1">
    <property type="nucleotide sequence ID" value="XM_013407013.1"/>
</dbReference>
<gene>
    <name evidence="6" type="ORF">A1O9_04725</name>
</gene>
<proteinExistence type="predicted"/>
<dbReference type="HOGENOM" id="CLU_035914_0_2_1"/>
<dbReference type="PRINTS" id="PR00092">
    <property type="entry name" value="TYROSINASE"/>
</dbReference>
<protein>
    <recommendedName>
        <fullName evidence="4 5">Tyrosinase copper-binding domain-containing protein</fullName>
    </recommendedName>
</protein>
<reference evidence="6 7" key="1">
    <citation type="submission" date="2013-03" db="EMBL/GenBank/DDBJ databases">
        <title>The Genome Sequence of Exophiala aquamarina CBS 119918.</title>
        <authorList>
            <consortium name="The Broad Institute Genomics Platform"/>
            <person name="Cuomo C."/>
            <person name="de Hoog S."/>
            <person name="Gorbushina A."/>
            <person name="Walker B."/>
            <person name="Young S.K."/>
            <person name="Zeng Q."/>
            <person name="Gargeya S."/>
            <person name="Fitzgerald M."/>
            <person name="Haas B."/>
            <person name="Abouelleil A."/>
            <person name="Allen A.W."/>
            <person name="Alvarado L."/>
            <person name="Arachchi H.M."/>
            <person name="Berlin A.M."/>
            <person name="Chapman S.B."/>
            <person name="Gainer-Dewar J."/>
            <person name="Goldberg J."/>
            <person name="Griggs A."/>
            <person name="Gujja S."/>
            <person name="Hansen M."/>
            <person name="Howarth C."/>
            <person name="Imamovic A."/>
            <person name="Ireland A."/>
            <person name="Larimer J."/>
            <person name="McCowan C."/>
            <person name="Murphy C."/>
            <person name="Pearson M."/>
            <person name="Poon T.W."/>
            <person name="Priest M."/>
            <person name="Roberts A."/>
            <person name="Saif S."/>
            <person name="Shea T."/>
            <person name="Sisk P."/>
            <person name="Sykes S."/>
            <person name="Wortman J."/>
            <person name="Nusbaum C."/>
            <person name="Birren B."/>
        </authorList>
    </citation>
    <scope>NUCLEOTIDE SEQUENCE [LARGE SCALE GENOMIC DNA]</scope>
    <source>
        <strain evidence="6 7">CBS 119918</strain>
    </source>
</reference>
<dbReference type="OrthoDB" id="6132182at2759"/>
<evidence type="ECO:0000256" key="1">
    <source>
        <dbReference type="ARBA" id="ARBA00022723"/>
    </source>
</evidence>
<dbReference type="PANTHER" id="PTHR11474:SF125">
    <property type="entry name" value="N-ACETYL-6-HYDROXYTRYPTOPHAN OXIDASE IVOB-RELATED"/>
    <property type="match status" value="1"/>
</dbReference>
<dbReference type="Gene3D" id="1.10.1280.10">
    <property type="entry name" value="Di-copper center containing domain from catechol oxidase"/>
    <property type="match status" value="1"/>
</dbReference>
<keyword evidence="3" id="KW-0732">Signal</keyword>
<comment type="caution">
    <text evidence="6">The sequence shown here is derived from an EMBL/GenBank/DDBJ whole genome shotgun (WGS) entry which is preliminary data.</text>
</comment>
<dbReference type="SUPFAM" id="SSF48056">
    <property type="entry name" value="Di-copper centre-containing domain"/>
    <property type="match status" value="1"/>
</dbReference>
<name>A0A072PJG5_9EURO</name>
<dbReference type="PROSITE" id="PS00498">
    <property type="entry name" value="TYROSINASE_2"/>
    <property type="match status" value="1"/>
</dbReference>
<evidence type="ECO:0000259" key="4">
    <source>
        <dbReference type="PROSITE" id="PS00497"/>
    </source>
</evidence>